<keyword evidence="1" id="KW-0472">Membrane</keyword>
<gene>
    <name evidence="2" type="ORF">HDF10_001224</name>
</gene>
<evidence type="ECO:0000313" key="3">
    <source>
        <dbReference type="Proteomes" id="UP000569092"/>
    </source>
</evidence>
<dbReference type="AlphaFoldDB" id="A0A7W8J8I5"/>
<feature type="transmembrane region" description="Helical" evidence="1">
    <location>
        <begin position="82"/>
        <end position="100"/>
    </location>
</feature>
<feature type="transmembrane region" description="Helical" evidence="1">
    <location>
        <begin position="130"/>
        <end position="150"/>
    </location>
</feature>
<dbReference type="EMBL" id="JACHDZ010000001">
    <property type="protein sequence ID" value="MBB5343274.1"/>
    <property type="molecule type" value="Genomic_DNA"/>
</dbReference>
<accession>A0A7W8J8I5</accession>
<feature type="transmembrane region" description="Helical" evidence="1">
    <location>
        <begin position="34"/>
        <end position="62"/>
    </location>
</feature>
<keyword evidence="1" id="KW-0812">Transmembrane</keyword>
<evidence type="ECO:0000256" key="1">
    <source>
        <dbReference type="SAM" id="Phobius"/>
    </source>
</evidence>
<comment type="caution">
    <text evidence="2">The sequence shown here is derived from an EMBL/GenBank/DDBJ whole genome shotgun (WGS) entry which is preliminary data.</text>
</comment>
<protein>
    <submittedName>
        <fullName evidence="2">Uncharacterized protein</fullName>
    </submittedName>
</protein>
<keyword evidence="1" id="KW-1133">Transmembrane helix</keyword>
<sequence>MALQTRSPVVTPALPPAALTPESRKTWLVTATSLVFIVLQSACTAVIALSGVRVAIGLGALASASFGIHPPPTGFHRDAIRIPMMIFATLGSLINLYVLWRIRSLRARPSSQWRIQPATPSQRRSEFFQIALALITLLLVAAESILHIMMHHAG</sequence>
<dbReference type="Proteomes" id="UP000569092">
    <property type="component" value="Unassembled WGS sequence"/>
</dbReference>
<proteinExistence type="predicted"/>
<name>A0A7W8J8I5_9BACT</name>
<organism evidence="2 3">
    <name type="scientific">Tunturiibacter lichenicola</name>
    <dbReference type="NCBI Taxonomy" id="2051959"/>
    <lineage>
        <taxon>Bacteria</taxon>
        <taxon>Pseudomonadati</taxon>
        <taxon>Acidobacteriota</taxon>
        <taxon>Terriglobia</taxon>
        <taxon>Terriglobales</taxon>
        <taxon>Acidobacteriaceae</taxon>
        <taxon>Tunturiibacter</taxon>
    </lineage>
</organism>
<evidence type="ECO:0000313" key="2">
    <source>
        <dbReference type="EMBL" id="MBB5343274.1"/>
    </source>
</evidence>
<reference evidence="2 3" key="1">
    <citation type="submission" date="2020-08" db="EMBL/GenBank/DDBJ databases">
        <title>Genomic Encyclopedia of Type Strains, Phase IV (KMG-V): Genome sequencing to study the core and pangenomes of soil and plant-associated prokaryotes.</title>
        <authorList>
            <person name="Whitman W."/>
        </authorList>
    </citation>
    <scope>NUCLEOTIDE SEQUENCE [LARGE SCALE GENOMIC DNA]</scope>
    <source>
        <strain evidence="2 3">M8US30</strain>
    </source>
</reference>